<evidence type="ECO:0000256" key="1">
    <source>
        <dbReference type="SAM" id="MobiDB-lite"/>
    </source>
</evidence>
<dbReference type="AlphaFoldDB" id="A0A9Q3D404"/>
<name>A0A9Q3D404_9BASI</name>
<reference evidence="2" key="1">
    <citation type="submission" date="2021-03" db="EMBL/GenBank/DDBJ databases">
        <title>Draft genome sequence of rust myrtle Austropuccinia psidii MF-1, a brazilian biotype.</title>
        <authorList>
            <person name="Quecine M.C."/>
            <person name="Pachon D.M.R."/>
            <person name="Bonatelli M.L."/>
            <person name="Correr F.H."/>
            <person name="Franceschini L.M."/>
            <person name="Leite T.F."/>
            <person name="Margarido G.R.A."/>
            <person name="Almeida C.A."/>
            <person name="Ferrarezi J.A."/>
            <person name="Labate C.A."/>
        </authorList>
    </citation>
    <scope>NUCLEOTIDE SEQUENCE</scope>
    <source>
        <strain evidence="2">MF-1</strain>
    </source>
</reference>
<dbReference type="Proteomes" id="UP000765509">
    <property type="component" value="Unassembled WGS sequence"/>
</dbReference>
<evidence type="ECO:0000313" key="3">
    <source>
        <dbReference type="Proteomes" id="UP000765509"/>
    </source>
</evidence>
<accession>A0A9Q3D404</accession>
<gene>
    <name evidence="2" type="ORF">O181_033678</name>
</gene>
<keyword evidence="3" id="KW-1185">Reference proteome</keyword>
<protein>
    <submittedName>
        <fullName evidence="2">Uncharacterized protein</fullName>
    </submittedName>
</protein>
<comment type="caution">
    <text evidence="2">The sequence shown here is derived from an EMBL/GenBank/DDBJ whole genome shotgun (WGS) entry which is preliminary data.</text>
</comment>
<dbReference type="EMBL" id="AVOT02012325">
    <property type="protein sequence ID" value="MBW0493963.1"/>
    <property type="molecule type" value="Genomic_DNA"/>
</dbReference>
<feature type="compositionally biased region" description="Polar residues" evidence="1">
    <location>
        <begin position="151"/>
        <end position="174"/>
    </location>
</feature>
<organism evidence="2 3">
    <name type="scientific">Austropuccinia psidii MF-1</name>
    <dbReference type="NCBI Taxonomy" id="1389203"/>
    <lineage>
        <taxon>Eukaryota</taxon>
        <taxon>Fungi</taxon>
        <taxon>Dikarya</taxon>
        <taxon>Basidiomycota</taxon>
        <taxon>Pucciniomycotina</taxon>
        <taxon>Pucciniomycetes</taxon>
        <taxon>Pucciniales</taxon>
        <taxon>Sphaerophragmiaceae</taxon>
        <taxon>Austropuccinia</taxon>
    </lineage>
</organism>
<feature type="region of interest" description="Disordered" evidence="1">
    <location>
        <begin position="145"/>
        <end position="174"/>
    </location>
</feature>
<proteinExistence type="predicted"/>
<evidence type="ECO:0000313" key="2">
    <source>
        <dbReference type="EMBL" id="MBW0493963.1"/>
    </source>
</evidence>
<sequence>MSPYSTVAFPHQKIFMERRDVARWTNVGGLIPIGCTSIYSSSEVPISRINSEGVVKRIRRIADSPPDSDAEGSEELVGEEAEVVHNYIGQQSSTSPSHPPTKRFQSQIICSTPRNFQPTLATIITSLPPASPSCSTARPALIPTVRPSPIPQSRNSLIVTSPKVQTVASSSRRR</sequence>